<evidence type="ECO:0000259" key="1">
    <source>
        <dbReference type="Pfam" id="PF18480"/>
    </source>
</evidence>
<accession>A0A6J6SFE2</accession>
<dbReference type="InterPro" id="IPR041049">
    <property type="entry name" value="DUF5615"/>
</dbReference>
<dbReference type="Pfam" id="PF18480">
    <property type="entry name" value="DUF5615"/>
    <property type="match status" value="1"/>
</dbReference>
<sequence length="123" mass="13356">MRILIDMNLSPRWVDVLADAGIECIHWSSVGETTASDSFIMAFAKGAGYVVLTHDLDFGSILAATHGDKPSVIQIRSRTLSTAAIGPFVVKTLIQMEAEIESGALLTIEPPRARIRLLPLNPR</sequence>
<dbReference type="AlphaFoldDB" id="A0A6J6SFE2"/>
<dbReference type="EMBL" id="CAEZYW010000034">
    <property type="protein sequence ID" value="CAB4733594.1"/>
    <property type="molecule type" value="Genomic_DNA"/>
</dbReference>
<evidence type="ECO:0000313" key="2">
    <source>
        <dbReference type="EMBL" id="CAB4733594.1"/>
    </source>
</evidence>
<name>A0A6J6SFE2_9ZZZZ</name>
<organism evidence="2">
    <name type="scientific">freshwater metagenome</name>
    <dbReference type="NCBI Taxonomy" id="449393"/>
    <lineage>
        <taxon>unclassified sequences</taxon>
        <taxon>metagenomes</taxon>
        <taxon>ecological metagenomes</taxon>
    </lineage>
</organism>
<reference evidence="2" key="1">
    <citation type="submission" date="2020-05" db="EMBL/GenBank/DDBJ databases">
        <authorList>
            <person name="Chiriac C."/>
            <person name="Salcher M."/>
            <person name="Ghai R."/>
            <person name="Kavagutti S V."/>
        </authorList>
    </citation>
    <scope>NUCLEOTIDE SEQUENCE</scope>
</reference>
<gene>
    <name evidence="2" type="ORF">UFOPK2786_00346</name>
</gene>
<proteinExistence type="predicted"/>
<protein>
    <submittedName>
        <fullName evidence="2">Unannotated protein</fullName>
    </submittedName>
</protein>
<feature type="domain" description="DUF5615" evidence="1">
    <location>
        <begin position="1"/>
        <end position="110"/>
    </location>
</feature>